<accession>A0A4V2QCA4</accession>
<dbReference type="RefSeq" id="WP_031392237.1">
    <property type="nucleotide sequence ID" value="NZ_JPNB01000002.1"/>
</dbReference>
<organism evidence="2 3">
    <name type="scientific">Kineothrix alysoides</name>
    <dbReference type="NCBI Taxonomy" id="1469948"/>
    <lineage>
        <taxon>Bacteria</taxon>
        <taxon>Bacillati</taxon>
        <taxon>Bacillota</taxon>
        <taxon>Clostridia</taxon>
        <taxon>Lachnospirales</taxon>
        <taxon>Lachnospiraceae</taxon>
        <taxon>Kineothrix</taxon>
    </lineage>
</organism>
<comment type="caution">
    <text evidence="2">The sequence shown here is derived from an EMBL/GenBank/DDBJ whole genome shotgun (WGS) entry which is preliminary data.</text>
</comment>
<dbReference type="Proteomes" id="UP000295718">
    <property type="component" value="Unassembled WGS sequence"/>
</dbReference>
<dbReference type="Pfam" id="PF06133">
    <property type="entry name" value="Com_YlbF"/>
    <property type="match status" value="1"/>
</dbReference>
<dbReference type="OrthoDB" id="1766338at2"/>
<keyword evidence="1" id="KW-0175">Coiled coil</keyword>
<reference evidence="2 3" key="1">
    <citation type="submission" date="2019-03" db="EMBL/GenBank/DDBJ databases">
        <title>Genomic Encyclopedia of Type Strains, Phase IV (KMG-IV): sequencing the most valuable type-strain genomes for metagenomic binning, comparative biology and taxonomic classification.</title>
        <authorList>
            <person name="Goeker M."/>
        </authorList>
    </citation>
    <scope>NUCLEOTIDE SEQUENCE [LARGE SCALE GENOMIC DNA]</scope>
    <source>
        <strain evidence="2 3">DSM 100556</strain>
    </source>
</reference>
<gene>
    <name evidence="2" type="ORF">EDD76_104245</name>
</gene>
<feature type="coiled-coil region" evidence="1">
    <location>
        <begin position="49"/>
        <end position="79"/>
    </location>
</feature>
<dbReference type="EMBL" id="SLUO01000004">
    <property type="protein sequence ID" value="TCL59507.1"/>
    <property type="molecule type" value="Genomic_DNA"/>
</dbReference>
<evidence type="ECO:0000313" key="3">
    <source>
        <dbReference type="Proteomes" id="UP000295718"/>
    </source>
</evidence>
<name>A0A4V2QCA4_9FIRM</name>
<dbReference type="InterPro" id="IPR010368">
    <property type="entry name" value="Com_YlbF"/>
</dbReference>
<dbReference type="InterPro" id="IPR023378">
    <property type="entry name" value="YheA/YmcA-like_dom_sf"/>
</dbReference>
<keyword evidence="3" id="KW-1185">Reference proteome</keyword>
<dbReference type="Gene3D" id="1.20.1500.10">
    <property type="entry name" value="YheA/YmcA-like"/>
    <property type="match status" value="1"/>
</dbReference>
<sequence>MTDNSMQGAAMEFVGAVRESTEYCEYVMQLKKIKMQPELYLKVNEFRRKNFMFQNEEEAEDLLERMEELDKEYESLREIPLVSDFLAAETSFCRMMQEATELIVKELDFQ</sequence>
<evidence type="ECO:0000313" key="2">
    <source>
        <dbReference type="EMBL" id="TCL59507.1"/>
    </source>
</evidence>
<proteinExistence type="predicted"/>
<dbReference type="AlphaFoldDB" id="A0A4V2QCA4"/>
<evidence type="ECO:0000256" key="1">
    <source>
        <dbReference type="SAM" id="Coils"/>
    </source>
</evidence>
<dbReference type="SUPFAM" id="SSF158622">
    <property type="entry name" value="YheA/YmcA-like"/>
    <property type="match status" value="1"/>
</dbReference>
<dbReference type="STRING" id="1469948.GCA_000732725_03616"/>
<protein>
    <submittedName>
        <fullName evidence="2">Control of competence regulator ComK (YlbF/YmcA-like)</fullName>
    </submittedName>
</protein>